<dbReference type="SUPFAM" id="SSF103481">
    <property type="entry name" value="Multidrug resistance efflux transporter EmrE"/>
    <property type="match status" value="2"/>
</dbReference>
<name>A0A8T0MMF5_PANVG</name>
<proteinExistence type="inferred from homology"/>
<dbReference type="GO" id="GO:0022857">
    <property type="term" value="F:transmembrane transporter activity"/>
    <property type="evidence" value="ECO:0007669"/>
    <property type="project" value="InterPro"/>
</dbReference>
<evidence type="ECO:0000256" key="3">
    <source>
        <dbReference type="ARBA" id="ARBA00022692"/>
    </source>
</evidence>
<dbReference type="InterPro" id="IPR037185">
    <property type="entry name" value="EmrE-like"/>
</dbReference>
<feature type="compositionally biased region" description="Basic and acidic residues" evidence="7">
    <location>
        <begin position="343"/>
        <end position="366"/>
    </location>
</feature>
<feature type="transmembrane region" description="Helical" evidence="6">
    <location>
        <begin position="40"/>
        <end position="62"/>
    </location>
</feature>
<feature type="transmembrane region" description="Helical" evidence="6">
    <location>
        <begin position="308"/>
        <end position="327"/>
    </location>
</feature>
<dbReference type="Proteomes" id="UP000823388">
    <property type="component" value="Chromosome 9N"/>
</dbReference>
<feature type="transmembrane region" description="Helical" evidence="6">
    <location>
        <begin position="99"/>
        <end position="123"/>
    </location>
</feature>
<comment type="caution">
    <text evidence="9">The sequence shown here is derived from an EMBL/GenBank/DDBJ whole genome shotgun (WGS) entry which is preliminary data.</text>
</comment>
<dbReference type="InterPro" id="IPR030184">
    <property type="entry name" value="WAT1-related"/>
</dbReference>
<dbReference type="InterPro" id="IPR000620">
    <property type="entry name" value="EamA_dom"/>
</dbReference>
<keyword evidence="10" id="KW-1185">Reference proteome</keyword>
<reference evidence="9" key="1">
    <citation type="submission" date="2020-05" db="EMBL/GenBank/DDBJ databases">
        <title>WGS assembly of Panicum virgatum.</title>
        <authorList>
            <person name="Lovell J.T."/>
            <person name="Jenkins J."/>
            <person name="Shu S."/>
            <person name="Juenger T.E."/>
            <person name="Schmutz J."/>
        </authorList>
    </citation>
    <scope>NUCLEOTIDE SEQUENCE</scope>
    <source>
        <strain evidence="9">AP13</strain>
    </source>
</reference>
<dbReference type="OrthoDB" id="1718296at2759"/>
<feature type="transmembrane region" description="Helical" evidence="6">
    <location>
        <begin position="250"/>
        <end position="270"/>
    </location>
</feature>
<feature type="transmembrane region" description="Helical" evidence="6">
    <location>
        <begin position="74"/>
        <end position="93"/>
    </location>
</feature>
<keyword evidence="4 6" id="KW-1133">Transmembrane helix</keyword>
<feature type="transmembrane region" description="Helical" evidence="6">
    <location>
        <begin position="217"/>
        <end position="238"/>
    </location>
</feature>
<evidence type="ECO:0000256" key="7">
    <source>
        <dbReference type="SAM" id="MobiDB-lite"/>
    </source>
</evidence>
<evidence type="ECO:0000256" key="1">
    <source>
        <dbReference type="ARBA" id="ARBA00004141"/>
    </source>
</evidence>
<keyword evidence="5 6" id="KW-0472">Membrane</keyword>
<evidence type="ECO:0000313" key="9">
    <source>
        <dbReference type="EMBL" id="KAG2536499.1"/>
    </source>
</evidence>
<evidence type="ECO:0000256" key="2">
    <source>
        <dbReference type="ARBA" id="ARBA00007635"/>
    </source>
</evidence>
<dbReference type="AlphaFoldDB" id="A0A8T0MMF5"/>
<gene>
    <name evidence="9" type="ORF">PVAP13_9NG192300</name>
</gene>
<dbReference type="PANTHER" id="PTHR31218">
    <property type="entry name" value="WAT1-RELATED PROTEIN"/>
    <property type="match status" value="1"/>
</dbReference>
<feature type="transmembrane region" description="Helical" evidence="6">
    <location>
        <begin position="282"/>
        <end position="302"/>
    </location>
</feature>
<organism evidence="9 10">
    <name type="scientific">Panicum virgatum</name>
    <name type="common">Blackwell switchgrass</name>
    <dbReference type="NCBI Taxonomy" id="38727"/>
    <lineage>
        <taxon>Eukaryota</taxon>
        <taxon>Viridiplantae</taxon>
        <taxon>Streptophyta</taxon>
        <taxon>Embryophyta</taxon>
        <taxon>Tracheophyta</taxon>
        <taxon>Spermatophyta</taxon>
        <taxon>Magnoliopsida</taxon>
        <taxon>Liliopsida</taxon>
        <taxon>Poales</taxon>
        <taxon>Poaceae</taxon>
        <taxon>PACMAD clade</taxon>
        <taxon>Panicoideae</taxon>
        <taxon>Panicodae</taxon>
        <taxon>Paniceae</taxon>
        <taxon>Panicinae</taxon>
        <taxon>Panicum</taxon>
        <taxon>Panicum sect. Hiantes</taxon>
    </lineage>
</organism>
<comment type="similarity">
    <text evidence="2 6">Belongs to the drug/metabolite transporter (DMT) superfamily. Plant drug/metabolite exporter (P-DME) (TC 2.A.7.4) family.</text>
</comment>
<comment type="subcellular location">
    <subcellularLocation>
        <location evidence="1 6">Membrane</location>
        <topology evidence="1 6">Multi-pass membrane protein</topology>
    </subcellularLocation>
</comment>
<evidence type="ECO:0000313" key="10">
    <source>
        <dbReference type="Proteomes" id="UP000823388"/>
    </source>
</evidence>
<feature type="transmembrane region" description="Helical" evidence="6">
    <location>
        <begin position="135"/>
        <end position="156"/>
    </location>
</feature>
<feature type="domain" description="EamA" evidence="8">
    <location>
        <begin position="12"/>
        <end position="152"/>
    </location>
</feature>
<feature type="transmembrane region" description="Helical" evidence="6">
    <location>
        <begin position="185"/>
        <end position="205"/>
    </location>
</feature>
<feature type="region of interest" description="Disordered" evidence="7">
    <location>
        <begin position="336"/>
        <end position="380"/>
    </location>
</feature>
<dbReference type="GO" id="GO:0016020">
    <property type="term" value="C:membrane"/>
    <property type="evidence" value="ECO:0007669"/>
    <property type="project" value="UniProtKB-SubCell"/>
</dbReference>
<evidence type="ECO:0000256" key="5">
    <source>
        <dbReference type="ARBA" id="ARBA00023136"/>
    </source>
</evidence>
<feature type="domain" description="EamA" evidence="8">
    <location>
        <begin position="187"/>
        <end position="325"/>
    </location>
</feature>
<sequence>METEAAGMSMKPYCVAVAIQLIYTGMFVVSKAAFNQGTNTYVYIFYRQAVGSLLLLPIALLQRKKARSAMSPRVLFKLFFCALIGITLGVNLYHVSLRFTSATVASAADSSMPAVTFFLAVLLRMEDVKLRSRSGIAKLTGVALCLAGVFTIAFFAGPAISPVNHHRAFASHPPGSKAAVPKGVWIKWTFLMVVANMCWALWIVLQAAALKECPDKMVVTVAQCLFSTAQCLVVAVVAERDFSKWKLRLDVGSLAVLYSGFMVTGVSYYLQTWCIEMRGPMFFAAWTPLCFVFTIFCSSFFLGETVRLGSILGGILLIGSLYTMLWGKIKESKTYDGTEDAEKDGHRKPAESCPEEHELTTIEVKESTSVGASASRVDEL</sequence>
<feature type="transmembrane region" description="Helical" evidence="6">
    <location>
        <begin position="12"/>
        <end position="34"/>
    </location>
</feature>
<evidence type="ECO:0000259" key="8">
    <source>
        <dbReference type="Pfam" id="PF00892"/>
    </source>
</evidence>
<keyword evidence="3 6" id="KW-0812">Transmembrane</keyword>
<dbReference type="EMBL" id="CM029054">
    <property type="protein sequence ID" value="KAG2536499.1"/>
    <property type="molecule type" value="Genomic_DNA"/>
</dbReference>
<evidence type="ECO:0000256" key="4">
    <source>
        <dbReference type="ARBA" id="ARBA00022989"/>
    </source>
</evidence>
<dbReference type="Pfam" id="PF00892">
    <property type="entry name" value="EamA"/>
    <property type="match status" value="2"/>
</dbReference>
<accession>A0A8T0MMF5</accession>
<protein>
    <recommendedName>
        <fullName evidence="6">WAT1-related protein</fullName>
    </recommendedName>
</protein>
<evidence type="ECO:0000256" key="6">
    <source>
        <dbReference type="RuleBase" id="RU363077"/>
    </source>
</evidence>